<dbReference type="PROSITE" id="PS50128">
    <property type="entry name" value="SURP"/>
    <property type="match status" value="1"/>
</dbReference>
<dbReference type="InterPro" id="IPR000467">
    <property type="entry name" value="G_patch_dom"/>
</dbReference>
<feature type="domain" description="G-patch" evidence="8">
    <location>
        <begin position="493"/>
        <end position="540"/>
    </location>
</feature>
<dbReference type="RefSeq" id="XP_022252841.1">
    <property type="nucleotide sequence ID" value="XM_022397133.1"/>
</dbReference>
<feature type="coiled-coil region" evidence="5">
    <location>
        <begin position="11"/>
        <end position="38"/>
    </location>
</feature>
<dbReference type="InterPro" id="IPR000061">
    <property type="entry name" value="Surp"/>
</dbReference>
<evidence type="ECO:0000256" key="6">
    <source>
        <dbReference type="SAM" id="MobiDB-lite"/>
    </source>
</evidence>
<organism evidence="9 10">
    <name type="scientific">Limulus polyphemus</name>
    <name type="common">Atlantic horseshoe crab</name>
    <dbReference type="NCBI Taxonomy" id="6850"/>
    <lineage>
        <taxon>Eukaryota</taxon>
        <taxon>Metazoa</taxon>
        <taxon>Ecdysozoa</taxon>
        <taxon>Arthropoda</taxon>
        <taxon>Chelicerata</taxon>
        <taxon>Merostomata</taxon>
        <taxon>Xiphosura</taxon>
        <taxon>Limulidae</taxon>
        <taxon>Limulus</taxon>
    </lineage>
</organism>
<dbReference type="Gene3D" id="1.10.10.790">
    <property type="entry name" value="Surp module"/>
    <property type="match status" value="1"/>
</dbReference>
<accession>A0ABM1TAD5</accession>
<feature type="domain" description="SURP motif" evidence="7">
    <location>
        <begin position="231"/>
        <end position="274"/>
    </location>
</feature>
<dbReference type="GeneID" id="106468767"/>
<evidence type="ECO:0000313" key="10">
    <source>
        <dbReference type="RefSeq" id="XP_022252841.1"/>
    </source>
</evidence>
<keyword evidence="3" id="KW-0508">mRNA splicing</keyword>
<evidence type="ECO:0000256" key="3">
    <source>
        <dbReference type="ARBA" id="ARBA00023187"/>
    </source>
</evidence>
<dbReference type="SMART" id="SM00648">
    <property type="entry name" value="SWAP"/>
    <property type="match status" value="1"/>
</dbReference>
<dbReference type="InterPro" id="IPR035967">
    <property type="entry name" value="SWAP/Surp_sf"/>
</dbReference>
<feature type="region of interest" description="Disordered" evidence="6">
    <location>
        <begin position="286"/>
        <end position="338"/>
    </location>
</feature>
<dbReference type="Pfam" id="PF01805">
    <property type="entry name" value="Surp"/>
    <property type="match status" value="1"/>
</dbReference>
<proteinExistence type="predicted"/>
<comment type="subcellular location">
    <subcellularLocation>
        <location evidence="1">Nucleus</location>
    </subcellularLocation>
</comment>
<evidence type="ECO:0000259" key="7">
    <source>
        <dbReference type="PROSITE" id="PS50128"/>
    </source>
</evidence>
<evidence type="ECO:0000259" key="8">
    <source>
        <dbReference type="PROSITE" id="PS50174"/>
    </source>
</evidence>
<dbReference type="InterPro" id="IPR040169">
    <property type="entry name" value="SUGP1/2"/>
</dbReference>
<keyword evidence="2" id="KW-0507">mRNA processing</keyword>
<keyword evidence="4" id="KW-0539">Nucleus</keyword>
<dbReference type="SUPFAM" id="SSF109905">
    <property type="entry name" value="Surp module (SWAP domain)"/>
    <property type="match status" value="1"/>
</dbReference>
<dbReference type="PANTHER" id="PTHR23340:SF0">
    <property type="entry name" value="SURP AND G-PATCH DOMAIN-CONTAINING PROTEIN 1 ISOFORM X1"/>
    <property type="match status" value="1"/>
</dbReference>
<evidence type="ECO:0000256" key="2">
    <source>
        <dbReference type="ARBA" id="ARBA00022664"/>
    </source>
</evidence>
<protein>
    <submittedName>
        <fullName evidence="10">SURP and G-patch domain-containing protein 1-like isoform X1</fullName>
    </submittedName>
</protein>
<evidence type="ECO:0000256" key="1">
    <source>
        <dbReference type="ARBA" id="ARBA00004123"/>
    </source>
</evidence>
<name>A0ABM1TAD5_LIMPO</name>
<dbReference type="SMART" id="SM00443">
    <property type="entry name" value="G_patch"/>
    <property type="match status" value="1"/>
</dbReference>
<sequence length="576" mass="64969">MASNRQNFDRANELSQQAKLIEKKRQEIQKKLEEKKVDQLGLTLTTALQKHSASKSNMNARNSEQSYEVSKSKTETFHQTCNIKSTSLPSGQDSTQHELAPVAMTNISNTNTVVANVSFNTSNQSDKLHVPAAGDLFKNDGSFLERFKQLQAEKDKPGDDKTKGISMILAPNTSKVLKPSSVVDILDDNEEESTVEKDRVFPLACYIRIMNRESDSLLLVSSLEDNKSCQAVERVAISVAVNGQGAEEAARTANIDNPAFNFLNNKQSFTYKYFLQRVKELTQAKKRAEASGSIKTEGKSRSEFNSDSDSNSNSDEPKRKKKRLSRWGPQDKTLPAPGVAGVLTTGIMNSHFPEFVKHDQGLIKYAVQVFGRTDLTLEQWKQLEDQRKMSVLYQMMEAKQKQNEQLRKAGKVRYDYDSDEETEGGTWEHKKRAVEMEKTKAVAEELTEFGKGKHHIGDFLPPDELERFMEKWDAMKEGRAPDLSDYKDFKLKEDNIGFQMLQKLGWTEGQGLGADGSGIVAPVNKATAPVEKAGFGQGRPEEVSVGDDEYEAYRKRMMLAYRFRPNPLNNPRRPYY</sequence>
<evidence type="ECO:0000256" key="5">
    <source>
        <dbReference type="SAM" id="Coils"/>
    </source>
</evidence>
<keyword evidence="5" id="KW-0175">Coiled coil</keyword>
<evidence type="ECO:0000313" key="9">
    <source>
        <dbReference type="Proteomes" id="UP000694941"/>
    </source>
</evidence>
<feature type="compositionally biased region" description="Low complexity" evidence="6">
    <location>
        <begin position="305"/>
        <end position="314"/>
    </location>
</feature>
<gene>
    <name evidence="10" type="primary">LOC106468767</name>
</gene>
<dbReference type="PROSITE" id="PS50174">
    <property type="entry name" value="G_PATCH"/>
    <property type="match status" value="1"/>
</dbReference>
<reference evidence="10" key="1">
    <citation type="submission" date="2025-08" db="UniProtKB">
        <authorList>
            <consortium name="RefSeq"/>
        </authorList>
    </citation>
    <scope>IDENTIFICATION</scope>
    <source>
        <tissue evidence="10">Muscle</tissue>
    </source>
</reference>
<dbReference type="Proteomes" id="UP000694941">
    <property type="component" value="Unplaced"/>
</dbReference>
<evidence type="ECO:0000256" key="4">
    <source>
        <dbReference type="ARBA" id="ARBA00023242"/>
    </source>
</evidence>
<dbReference type="Pfam" id="PF01585">
    <property type="entry name" value="G-patch"/>
    <property type="match status" value="1"/>
</dbReference>
<dbReference type="PANTHER" id="PTHR23340">
    <property type="entry name" value="ARGININE/SERINE RICH SPLICING FACTOR SF4/14"/>
    <property type="match status" value="1"/>
</dbReference>
<keyword evidence="9" id="KW-1185">Reference proteome</keyword>